<evidence type="ECO:0000313" key="4">
    <source>
        <dbReference type="Proteomes" id="UP001189429"/>
    </source>
</evidence>
<dbReference type="Pfam" id="PF22600">
    <property type="entry name" value="MTPAP-like_central"/>
    <property type="match status" value="1"/>
</dbReference>
<proteinExistence type="predicted"/>
<evidence type="ECO:0000256" key="1">
    <source>
        <dbReference type="SAM" id="MobiDB-lite"/>
    </source>
</evidence>
<evidence type="ECO:0000313" key="3">
    <source>
        <dbReference type="EMBL" id="CAK0820750.1"/>
    </source>
</evidence>
<feature type="compositionally biased region" description="Gly residues" evidence="1">
    <location>
        <begin position="86"/>
        <end position="96"/>
    </location>
</feature>
<feature type="domain" description="Poly(A) RNA polymerase mitochondrial-like central palm" evidence="2">
    <location>
        <begin position="189"/>
        <end position="259"/>
    </location>
</feature>
<feature type="compositionally biased region" description="Low complexity" evidence="1">
    <location>
        <begin position="97"/>
        <end position="115"/>
    </location>
</feature>
<protein>
    <recommendedName>
        <fullName evidence="2">Poly(A) RNA polymerase mitochondrial-like central palm domain-containing protein</fullName>
    </recommendedName>
</protein>
<dbReference type="InterPro" id="IPR054708">
    <property type="entry name" value="MTPAP-like_central"/>
</dbReference>
<reference evidence="3" key="1">
    <citation type="submission" date="2023-10" db="EMBL/GenBank/DDBJ databases">
        <authorList>
            <person name="Chen Y."/>
            <person name="Shah S."/>
            <person name="Dougan E. K."/>
            <person name="Thang M."/>
            <person name="Chan C."/>
        </authorList>
    </citation>
    <scope>NUCLEOTIDE SEQUENCE [LARGE SCALE GENOMIC DNA]</scope>
</reference>
<dbReference type="InterPro" id="IPR043519">
    <property type="entry name" value="NT_sf"/>
</dbReference>
<feature type="non-terminal residue" evidence="3">
    <location>
        <position position="385"/>
    </location>
</feature>
<feature type="region of interest" description="Disordered" evidence="1">
    <location>
        <begin position="65"/>
        <end position="115"/>
    </location>
</feature>
<dbReference type="Proteomes" id="UP001189429">
    <property type="component" value="Unassembled WGS sequence"/>
</dbReference>
<feature type="region of interest" description="Disordered" evidence="1">
    <location>
        <begin position="271"/>
        <end position="299"/>
    </location>
</feature>
<dbReference type="Gene3D" id="3.30.460.10">
    <property type="entry name" value="Beta Polymerase, domain 2"/>
    <property type="match status" value="1"/>
</dbReference>
<accession>A0ABN9RR73</accession>
<comment type="caution">
    <text evidence="3">The sequence shown here is derived from an EMBL/GenBank/DDBJ whole genome shotgun (WGS) entry which is preliminary data.</text>
</comment>
<feature type="compositionally biased region" description="Basic and acidic residues" evidence="1">
    <location>
        <begin position="277"/>
        <end position="299"/>
    </location>
</feature>
<keyword evidence="4" id="KW-1185">Reference proteome</keyword>
<sequence>MVTTTANAKVIRALASQAAGARVAGHVPRTLTEQKQASRAAAGGRRHPLGAEELQALFGEILGGPARAAPSGARSEERPAGAAPGSDGGAAGGEGAAGRCASAGRSASPCPRVGRRVLAPPRAAPRAGDAPGWAQRRVGLTRALEAVHDRCAAGAELAATAHRCLEALGAACSGALSGPEFRMAPFDWSPEVVLELFGSCEQGTALRSSDVDVRMSFTQFHVTDKERQLRHLRAVAASPGDRFEVVRLIEARLPVLRLRFLEGVGRGRKAEGAPWQSHERREERARVDETGEKPGDPRRFFTPGVAAQLRAQGSSRVDPVRKMPRKDWVWGSSRFSRCCYCCATSKFWSPPTHRRSLLAPPTGALAPSLCSPLPKGGTDVDLTMG</sequence>
<name>A0ABN9RR73_9DINO</name>
<dbReference type="EMBL" id="CAUYUJ010007443">
    <property type="protein sequence ID" value="CAK0820750.1"/>
    <property type="molecule type" value="Genomic_DNA"/>
</dbReference>
<dbReference type="SUPFAM" id="SSF81301">
    <property type="entry name" value="Nucleotidyltransferase"/>
    <property type="match status" value="1"/>
</dbReference>
<organism evidence="3 4">
    <name type="scientific">Prorocentrum cordatum</name>
    <dbReference type="NCBI Taxonomy" id="2364126"/>
    <lineage>
        <taxon>Eukaryota</taxon>
        <taxon>Sar</taxon>
        <taxon>Alveolata</taxon>
        <taxon>Dinophyceae</taxon>
        <taxon>Prorocentrales</taxon>
        <taxon>Prorocentraceae</taxon>
        <taxon>Prorocentrum</taxon>
    </lineage>
</organism>
<gene>
    <name evidence="3" type="ORF">PCOR1329_LOCUS22308</name>
</gene>
<evidence type="ECO:0000259" key="2">
    <source>
        <dbReference type="Pfam" id="PF22600"/>
    </source>
</evidence>